<organism evidence="2 3">
    <name type="scientific">Rhizobium leguminosarum</name>
    <dbReference type="NCBI Taxonomy" id="384"/>
    <lineage>
        <taxon>Bacteria</taxon>
        <taxon>Pseudomonadati</taxon>
        <taxon>Pseudomonadota</taxon>
        <taxon>Alphaproteobacteria</taxon>
        <taxon>Hyphomicrobiales</taxon>
        <taxon>Rhizobiaceae</taxon>
        <taxon>Rhizobium/Agrobacterium group</taxon>
        <taxon>Rhizobium</taxon>
    </lineage>
</organism>
<protein>
    <submittedName>
        <fullName evidence="2">Uncharacterized protein</fullName>
    </submittedName>
</protein>
<evidence type="ECO:0000256" key="1">
    <source>
        <dbReference type="SAM" id="MobiDB-lite"/>
    </source>
</evidence>
<dbReference type="Proteomes" id="UP000238523">
    <property type="component" value="Chromosome"/>
</dbReference>
<reference evidence="2 3" key="1">
    <citation type="submission" date="2017-11" db="EMBL/GenBank/DDBJ databases">
        <title>Complete genome of Rhizobium leguminosarum Norway, an ineffective micro-symbiont.</title>
        <authorList>
            <person name="Hoffrichter A."/>
            <person name="Liang J."/>
            <person name="Brachmann A."/>
            <person name="Marin M."/>
        </authorList>
    </citation>
    <scope>NUCLEOTIDE SEQUENCE [LARGE SCALE GENOMIC DNA]</scope>
    <source>
        <strain evidence="2 3">Norway</strain>
    </source>
</reference>
<sequence length="67" mass="7268">MMSRDHHDLPDLDYPFHERPPTICGSIEGIGMVSRASPTSSGSRAEVGSSKSMSLGGNGHPEYVQYF</sequence>
<accession>A0A2K9Z6X0</accession>
<evidence type="ECO:0000313" key="2">
    <source>
        <dbReference type="EMBL" id="AUW43973.1"/>
    </source>
</evidence>
<gene>
    <name evidence="2" type="ORF">CUJ84_Chr003642</name>
</gene>
<dbReference type="AlphaFoldDB" id="A0A2K9Z6X0"/>
<feature type="compositionally biased region" description="Polar residues" evidence="1">
    <location>
        <begin position="36"/>
        <end position="55"/>
    </location>
</feature>
<name>A0A2K9Z6X0_RHILE</name>
<proteinExistence type="predicted"/>
<evidence type="ECO:0000313" key="3">
    <source>
        <dbReference type="Proteomes" id="UP000238523"/>
    </source>
</evidence>
<dbReference type="EMBL" id="CP025012">
    <property type="protein sequence ID" value="AUW43973.1"/>
    <property type="molecule type" value="Genomic_DNA"/>
</dbReference>
<feature type="region of interest" description="Disordered" evidence="1">
    <location>
        <begin position="34"/>
        <end position="60"/>
    </location>
</feature>